<name>A0A7W6KKW7_9HYPH</name>
<accession>A0A7W6KKW7</accession>
<dbReference type="EMBL" id="JACIDZ010000009">
    <property type="protein sequence ID" value="MBB4122925.1"/>
    <property type="molecule type" value="Genomic_DNA"/>
</dbReference>
<dbReference type="Pfam" id="PF06074">
    <property type="entry name" value="Portal_Mu"/>
    <property type="match status" value="1"/>
</dbReference>
<dbReference type="Proteomes" id="UP000530571">
    <property type="component" value="Unassembled WGS sequence"/>
</dbReference>
<sequence>MALRDFLNRVINGRQLTEHVATGKTGTVRDPYGNDQADGLTPQRLARILRAAANGDPLAYFELAENMEERDPHYLAVLATRKRSVAQLPITVNAASDAADHKKHAEYLQSWIDDGVLRSSLFDMLDAIGKGFSVMEIEWKTSVGSWTPGKLIWRPPTFFDFDRDDGETLMLREAAGLVDLDPAKFIIHRSKAKSGLTVKSGIARVAAWGWMFKNFTLKDWAIFCQNYGQPIRVGKYDSNATEEQKDILWKAVSQIAGDCAAIIPRSMEIAFQEVGSKSASTDMFEKRVDWYDRQVSKLVLGQTTTTDAISGGHAVSQEHREVQEDIERSDALDLSTTLNLQLVRNMIAFKFGPQDHYPTLSIGRPDEVPLGEFANAFDIFARNGLKLPANFVRSRLGAPAPEGDEETVGGRPEAAPLKMTARQAVDRLFETSAHARKPDRDDVEHLTDRLEAEAAAILDGQIDTIRTALNQATSLEDAAQRLAKLDLKDEELAKAMASAMMVSHLAGQAALLDGLDDERK</sequence>
<proteinExistence type="predicted"/>
<comment type="caution">
    <text evidence="1">The sequence shown here is derived from an EMBL/GenBank/DDBJ whole genome shotgun (WGS) entry which is preliminary data.</text>
</comment>
<protein>
    <submittedName>
        <fullName evidence="1">Phage gp29-like protein</fullName>
    </submittedName>
</protein>
<dbReference type="InterPro" id="IPR009279">
    <property type="entry name" value="Portal_Mu"/>
</dbReference>
<keyword evidence="2" id="KW-1185">Reference proteome</keyword>
<organism evidence="1 2">
    <name type="scientific">Martelella radicis</name>
    <dbReference type="NCBI Taxonomy" id="1397476"/>
    <lineage>
        <taxon>Bacteria</taxon>
        <taxon>Pseudomonadati</taxon>
        <taxon>Pseudomonadota</taxon>
        <taxon>Alphaproteobacteria</taxon>
        <taxon>Hyphomicrobiales</taxon>
        <taxon>Aurantimonadaceae</taxon>
        <taxon>Martelella</taxon>
    </lineage>
</organism>
<dbReference type="RefSeq" id="WP_183487371.1">
    <property type="nucleotide sequence ID" value="NZ_JACIDZ010000009.1"/>
</dbReference>
<dbReference type="AlphaFoldDB" id="A0A7W6KKW7"/>
<reference evidence="1 2" key="1">
    <citation type="submission" date="2020-08" db="EMBL/GenBank/DDBJ databases">
        <title>Genomic Encyclopedia of Type Strains, Phase IV (KMG-IV): sequencing the most valuable type-strain genomes for metagenomic binning, comparative biology and taxonomic classification.</title>
        <authorList>
            <person name="Goeker M."/>
        </authorList>
    </citation>
    <scope>NUCLEOTIDE SEQUENCE [LARGE SCALE GENOMIC DNA]</scope>
    <source>
        <strain evidence="1 2">DSM 28101</strain>
    </source>
</reference>
<evidence type="ECO:0000313" key="1">
    <source>
        <dbReference type="EMBL" id="MBB4122925.1"/>
    </source>
</evidence>
<gene>
    <name evidence="1" type="ORF">GGR30_002860</name>
</gene>
<evidence type="ECO:0000313" key="2">
    <source>
        <dbReference type="Proteomes" id="UP000530571"/>
    </source>
</evidence>